<comment type="similarity">
    <text evidence="1">Belongs to the BLM10 family.</text>
</comment>
<feature type="domain" description="Proteasome activator Blm10 middle HEAT repeats region" evidence="7">
    <location>
        <begin position="497"/>
        <end position="1046"/>
    </location>
</feature>
<feature type="domain" description="Proteasome activator complex subunit 4 C-terminal" evidence="6">
    <location>
        <begin position="2094"/>
        <end position="2181"/>
    </location>
</feature>
<dbReference type="InterPro" id="IPR021843">
    <property type="entry name" value="PSME4_C"/>
</dbReference>
<evidence type="ECO:0000313" key="10">
    <source>
        <dbReference type="Proteomes" id="UP000094801"/>
    </source>
</evidence>
<dbReference type="GO" id="GO:0006281">
    <property type="term" value="P:DNA repair"/>
    <property type="evidence" value="ECO:0007669"/>
    <property type="project" value="UniProtKB-KW"/>
</dbReference>
<dbReference type="STRING" id="983967.A0A1E4T1H7"/>
<evidence type="ECO:0000256" key="4">
    <source>
        <dbReference type="ARBA" id="ARBA00023204"/>
    </source>
</evidence>
<dbReference type="Pfam" id="PF11919">
    <property type="entry name" value="PSME4_C"/>
    <property type="match status" value="1"/>
</dbReference>
<dbReference type="Gene3D" id="1.10.287.2210">
    <property type="match status" value="1"/>
</dbReference>
<evidence type="ECO:0000259" key="6">
    <source>
        <dbReference type="Pfam" id="PF11919"/>
    </source>
</evidence>
<dbReference type="PANTHER" id="PTHR32170">
    <property type="entry name" value="PROTEASOME ACTIVATOR COMPLEX SUBUNIT 4"/>
    <property type="match status" value="1"/>
</dbReference>
<evidence type="ECO:0000256" key="3">
    <source>
        <dbReference type="ARBA" id="ARBA00022763"/>
    </source>
</evidence>
<proteinExistence type="inferred from homology"/>
<dbReference type="Pfam" id="PF16507">
    <property type="entry name" value="HEAT_PSME4_mid"/>
    <property type="match status" value="1"/>
</dbReference>
<dbReference type="SUPFAM" id="SSF48371">
    <property type="entry name" value="ARM repeat"/>
    <property type="match status" value="2"/>
</dbReference>
<feature type="domain" description="Proteasome activator Blm10 N-terminal" evidence="8">
    <location>
        <begin position="66"/>
        <end position="142"/>
    </location>
</feature>
<evidence type="ECO:0000256" key="1">
    <source>
        <dbReference type="ARBA" id="ARBA00005739"/>
    </source>
</evidence>
<keyword evidence="3" id="KW-0227">DNA damage</keyword>
<feature type="compositionally biased region" description="Acidic residues" evidence="5">
    <location>
        <begin position="186"/>
        <end position="207"/>
    </location>
</feature>
<feature type="region of interest" description="Disordered" evidence="5">
    <location>
        <begin position="1"/>
        <end position="61"/>
    </location>
</feature>
<evidence type="ECO:0000259" key="7">
    <source>
        <dbReference type="Pfam" id="PF16507"/>
    </source>
</evidence>
<dbReference type="InterPro" id="IPR016024">
    <property type="entry name" value="ARM-type_fold"/>
</dbReference>
<dbReference type="OrthoDB" id="17907at2759"/>
<keyword evidence="2" id="KW-0677">Repeat</keyword>
<evidence type="ECO:0000259" key="8">
    <source>
        <dbReference type="Pfam" id="PF16547"/>
    </source>
</evidence>
<protein>
    <recommendedName>
        <fullName evidence="11">Proteasome activator BLM10</fullName>
    </recommendedName>
</protein>
<dbReference type="PANTHER" id="PTHR32170:SF3">
    <property type="entry name" value="PROTEASOME ACTIVATOR COMPLEX SUBUNIT 4"/>
    <property type="match status" value="1"/>
</dbReference>
<accession>A0A1E4T1H7</accession>
<evidence type="ECO:0000256" key="2">
    <source>
        <dbReference type="ARBA" id="ARBA00022737"/>
    </source>
</evidence>
<feature type="compositionally biased region" description="Low complexity" evidence="5">
    <location>
        <begin position="21"/>
        <end position="33"/>
    </location>
</feature>
<evidence type="ECO:0000256" key="5">
    <source>
        <dbReference type="SAM" id="MobiDB-lite"/>
    </source>
</evidence>
<evidence type="ECO:0000313" key="9">
    <source>
        <dbReference type="EMBL" id="ODV85578.1"/>
    </source>
</evidence>
<dbReference type="GO" id="GO:0070628">
    <property type="term" value="F:proteasome binding"/>
    <property type="evidence" value="ECO:0007669"/>
    <property type="project" value="InterPro"/>
</dbReference>
<dbReference type="Proteomes" id="UP000094801">
    <property type="component" value="Unassembled WGS sequence"/>
</dbReference>
<dbReference type="Pfam" id="PF16547">
    <property type="entry name" value="BLM10_N"/>
    <property type="match status" value="1"/>
</dbReference>
<dbReference type="EMBL" id="KV453852">
    <property type="protein sequence ID" value="ODV85578.1"/>
    <property type="molecule type" value="Genomic_DNA"/>
</dbReference>
<dbReference type="InterPro" id="IPR032372">
    <property type="entry name" value="Blm10_N"/>
</dbReference>
<keyword evidence="10" id="KW-1185">Reference proteome</keyword>
<gene>
    <name evidence="9" type="ORF">CANARDRAFT_28348</name>
</gene>
<dbReference type="InterPro" id="IPR032430">
    <property type="entry name" value="Blm10_mid"/>
</dbReference>
<dbReference type="InterPro" id="IPR035309">
    <property type="entry name" value="PSME4"/>
</dbReference>
<sequence>MAATTPLQDSSKRKNFLPKESSSLSRSVSASDLLRGHSALQSSHSEQLKRLNSPPTNDSLDEFSTELNRLKHYHLDVPDDDEETIKLLRDKNSPYYATDTKRHSKQKKFLPYKTESISDQYKYLSHIVAHLYIAIKSLDLKGNLSISVADLEKAKRSLLNESMHINEGFQVQDDECFETLGKSDSEGEDEDDEDEDGEYEEDGDDEYMFTSTPATKVETKSASIINMKYWTMELKNLLDMRLKIPVYLTKALVSAYYAVILSRGQGVDIMFYNSVIASLTQEKQLLVDSGLKLDWRPIFDELSAGLGYPNASGLLVNEPRRKRLVKFAMTVNWFFEEDCIPPIMEKIMARHTNQTVSQSFINMAVMLPIILKKPIVNPDGQLSYQKTDIRYYLPLLFSQWTTQRSNKEIGCIVTVIANIVNTVPYELTKDPEIAVMGKFGIFTEDQFKLFINQLVITSKLGKVDDKNVNYVKLITECLVYSLTSKNALLKGGIMDLLKTYTEAVHTLVHPSNSGGWSGMLAQIIKKLISIYYVRVLEEKVDRGLISESVDDHSSLPETFKLSNEVTNNFIDTVLPLIHLGLQAKSSSIRKKYYRSLELLCFINPVRTLDSVILDIYQSLESVNSTHRINVVLHELAYLSRFMAVQPVYRVHIPRLLSMLVPGIDLNDPEKTILTIRFVKAVAAVVPFSDLNDNDDGDGGMLALSFTSDHLSFLEAKFYRSSPNKSVNIYGDELPETFEYSAEMELDALKSASSSFSEFIKQFCERCFKCLEDSPNAESDSGIETKASALIAEVFDSLNESMSDDLFQVVADTFYEYITNNVKHLVAIVFSNIAEMIVRRDPKKQFSRLFDYLLPQILSEIEHGAGSSRTQIVLDKDARLIWYSKLLSGAALGAGEELIPYLPELKNFILNQAPKLRGEAAFSTSILANSILSSLSCTRLMERRLISKSWLKKNGGKVTEACWGGFQFDDYRFDEANLNFEWYVPSSSIVEKSVEFFEDVTSYSLNKVQEFISTFDPNEKTSLDVSDQIGYHITIIDGSLLGICTLFDPKFNSTTLTSNNLLRNSLPPASALMSTSASMTSLASYPTEQLQEIAIESSLKALQSELSSETKVDQTSDIEEQSGDANEDIVMKEATFEDEVIDGTDSTNLESLKTESTPTSELASGLVTPSFNDGTHSINASLTNRPSSLDSFGYYFDRSPSQNYSDPVYMKLHQARELIGTTFHELAGCLLQQDGSVDLMSHLLGCISGWLKNVGYFSSNNPILVDNLHMLEILDLQYLNKPHTRTIIGANLAVYHCSRMAMSRSTRLPNEVDKLLIKDLVSLSASSYNSTSFHAASVLSSTLRKILNCTGYFFNIFKYWENALVNKDHDKLGNILRLFNWKRFKGLAEKSHYLPKYEDLLSQSIAFDDLNVSTRALKLYGLIKKHIKVPSTVCIVDMSLVEAIRPPDDNVDLQISVVKLAKDRKRKQLFANMEKTEALVLRRADSNMHWKFLMKILELLASLQSHHETKLNADIVTLLANSINGVHPAITKKCVAWLANIVDLTETKAMFQYDLNAILSVSPNEVDISSLSSIIGKDNSAGFFEEMKNFTNPKFFIDNKLWVPTLCWGNEMRVINTYVPETLGLDENDTKGINELGKIVTKKWLLEYITLHIDESESNTVFLPGLVYFLSSIASLSMYGHTPNFKYEKYFEITDEIYIKDKKQTHIAVSEIFCALLLAGKKNPAKMESTDSFIAEKLFKIFTTEVTQATAQIWKVFCWWLPAHLDGRRYPKLTRVICDFDIETSESGSPFMISSRINFLKLYMSSTMNRFHDFDNVIDKLFESLSHPYKIVAEMSASTLFDCLLFTSTTSFDNFDQLMVANQKSDDGMGVTPHSLNNKIHENLIKYLERMKAIKPDLTDMSAQKLAASEYMYAVRGLHEFLFQTLRTAHGSLLVPYLKEYIIPHLFELDEMKDTCQLLGLSPTIQFYLISSIRYSKQETPIIIESMCNDHGLKSPTLSQYSQLLTFISAYYNVRFLTISQEERSRLVKKCTSFLYNQHLTIREQAASQFSAIIHSYISSSTDKLINRYIKEFTKILNKHTKVKGTKLTPEQIHQVHGATLGMGALVDAFPYTSPPPYWLSDILSLLARKCSNYDGIVGRTAKDTLSKFKKTRQDTWHIDSKFFSEEQLEDLEGVLWKSYFI</sequence>
<dbReference type="GO" id="GO:0005634">
    <property type="term" value="C:nucleus"/>
    <property type="evidence" value="ECO:0007669"/>
    <property type="project" value="TreeGrafter"/>
</dbReference>
<reference evidence="10" key="1">
    <citation type="submission" date="2016-04" db="EMBL/GenBank/DDBJ databases">
        <title>Comparative genomics of biotechnologically important yeasts.</title>
        <authorList>
            <consortium name="DOE Joint Genome Institute"/>
            <person name="Riley R."/>
            <person name="Haridas S."/>
            <person name="Wolfe K.H."/>
            <person name="Lopes M.R."/>
            <person name="Hittinger C.T."/>
            <person name="Goker M."/>
            <person name="Salamov A."/>
            <person name="Wisecaver J."/>
            <person name="Long T.M."/>
            <person name="Aerts A.L."/>
            <person name="Barry K."/>
            <person name="Choi C."/>
            <person name="Clum A."/>
            <person name="Coughlan A.Y."/>
            <person name="Deshpande S."/>
            <person name="Douglass A.P."/>
            <person name="Hanson S.J."/>
            <person name="Klenk H.-P."/>
            <person name="Labutti K."/>
            <person name="Lapidus A."/>
            <person name="Lindquist E."/>
            <person name="Lipzen A."/>
            <person name="Meier-Kolthoff J.P."/>
            <person name="Ohm R.A."/>
            <person name="Otillar R.P."/>
            <person name="Pangilinan J."/>
            <person name="Peng Y."/>
            <person name="Rokas A."/>
            <person name="Rosa C.A."/>
            <person name="Scheuner C."/>
            <person name="Sibirny A.A."/>
            <person name="Slot J.C."/>
            <person name="Stielow J.B."/>
            <person name="Sun H."/>
            <person name="Kurtzman C.P."/>
            <person name="Blackwell M."/>
            <person name="Grigoriev I.V."/>
            <person name="Jeffries T.W."/>
        </authorList>
    </citation>
    <scope>NUCLEOTIDE SEQUENCE [LARGE SCALE GENOMIC DNA]</scope>
    <source>
        <strain evidence="10">NRRL YB-2248</strain>
    </source>
</reference>
<name>A0A1E4T1H7_9ASCO</name>
<dbReference type="GO" id="GO:0016504">
    <property type="term" value="F:peptidase activator activity"/>
    <property type="evidence" value="ECO:0007669"/>
    <property type="project" value="InterPro"/>
</dbReference>
<dbReference type="GO" id="GO:0005829">
    <property type="term" value="C:cytosol"/>
    <property type="evidence" value="ECO:0007669"/>
    <property type="project" value="TreeGrafter"/>
</dbReference>
<feature type="region of interest" description="Disordered" evidence="5">
    <location>
        <begin position="180"/>
        <end position="207"/>
    </location>
</feature>
<keyword evidence="4" id="KW-0234">DNA repair</keyword>
<organism evidence="9 10">
    <name type="scientific">[Candida] arabinofermentans NRRL YB-2248</name>
    <dbReference type="NCBI Taxonomy" id="983967"/>
    <lineage>
        <taxon>Eukaryota</taxon>
        <taxon>Fungi</taxon>
        <taxon>Dikarya</taxon>
        <taxon>Ascomycota</taxon>
        <taxon>Saccharomycotina</taxon>
        <taxon>Pichiomycetes</taxon>
        <taxon>Pichiales</taxon>
        <taxon>Pichiaceae</taxon>
        <taxon>Ogataea</taxon>
        <taxon>Ogataea/Candida clade</taxon>
    </lineage>
</organism>
<evidence type="ECO:0008006" key="11">
    <source>
        <dbReference type="Google" id="ProtNLM"/>
    </source>
</evidence>
<dbReference type="GO" id="GO:0010499">
    <property type="term" value="P:proteasomal ubiquitin-independent protein catabolic process"/>
    <property type="evidence" value="ECO:0007669"/>
    <property type="project" value="TreeGrafter"/>
</dbReference>